<reference evidence="5 6" key="1">
    <citation type="submission" date="2024-05" db="EMBL/GenBank/DDBJ databases">
        <title>A high-quality chromosomal-level genome assembly of Topmouth culter (Culter alburnus).</title>
        <authorList>
            <person name="Zhao H."/>
        </authorList>
    </citation>
    <scope>NUCLEOTIDE SEQUENCE [LARGE SCALE GENOMIC DNA]</scope>
    <source>
        <strain evidence="5">CATC2023</strain>
        <tissue evidence="5">Muscle</tissue>
    </source>
</reference>
<comment type="caution">
    <text evidence="5">The sequence shown here is derived from an EMBL/GenBank/DDBJ whole genome shotgun (WGS) entry which is preliminary data.</text>
</comment>
<dbReference type="SUPFAM" id="SSF52540">
    <property type="entry name" value="P-loop containing nucleoside triphosphate hydrolases"/>
    <property type="match status" value="1"/>
</dbReference>
<gene>
    <name evidence="5" type="ORF">ABG768_022007</name>
</gene>
<dbReference type="PROSITE" id="PS51720">
    <property type="entry name" value="G_AIG1"/>
    <property type="match status" value="1"/>
</dbReference>
<sequence>MKVIDTPGLTDASEKKKAEIVKFVKKSAPGLHVFLLVIRLDVRLTEQEKNTVRWIQENFGVEAAHYTIVLFTHADALEGKPLEEYIRESNDVQALVNDCCGFHSFNNKDMENHSQVPELLEKIEEMMEKNEGERDTDYINQDSQSRILDRSQFCECVCVFLCITT</sequence>
<dbReference type="Proteomes" id="UP001479290">
    <property type="component" value="Unassembled WGS sequence"/>
</dbReference>
<keyword evidence="2" id="KW-0547">Nucleotide-binding</keyword>
<evidence type="ECO:0000256" key="2">
    <source>
        <dbReference type="ARBA" id="ARBA00022741"/>
    </source>
</evidence>
<dbReference type="InterPro" id="IPR027417">
    <property type="entry name" value="P-loop_NTPase"/>
</dbReference>
<evidence type="ECO:0000313" key="5">
    <source>
        <dbReference type="EMBL" id="KAK9976806.1"/>
    </source>
</evidence>
<dbReference type="Pfam" id="PF04548">
    <property type="entry name" value="AIG1"/>
    <property type="match status" value="1"/>
</dbReference>
<evidence type="ECO:0000256" key="1">
    <source>
        <dbReference type="ARBA" id="ARBA00008535"/>
    </source>
</evidence>
<dbReference type="InterPro" id="IPR006703">
    <property type="entry name" value="G_AIG1"/>
</dbReference>
<comment type="similarity">
    <text evidence="1">Belongs to the TRAFAC class TrmE-Era-EngA-EngB-Septin-like GTPase superfamily. AIG1/Toc34/Toc159-like paraseptin GTPase family. IAN subfamily.</text>
</comment>
<name>A0AAW2ASR5_CULAL</name>
<dbReference type="AlphaFoldDB" id="A0AAW2ASR5"/>
<dbReference type="EMBL" id="JAWDJR010000004">
    <property type="protein sequence ID" value="KAK9976806.1"/>
    <property type="molecule type" value="Genomic_DNA"/>
</dbReference>
<proteinExistence type="inferred from homology"/>
<evidence type="ECO:0000256" key="3">
    <source>
        <dbReference type="ARBA" id="ARBA00023134"/>
    </source>
</evidence>
<dbReference type="Gene3D" id="3.40.50.300">
    <property type="entry name" value="P-loop containing nucleotide triphosphate hydrolases"/>
    <property type="match status" value="1"/>
</dbReference>
<dbReference type="InterPro" id="IPR045058">
    <property type="entry name" value="GIMA/IAN/Toc"/>
</dbReference>
<evidence type="ECO:0000259" key="4">
    <source>
        <dbReference type="PROSITE" id="PS51720"/>
    </source>
</evidence>
<feature type="domain" description="AIG1-type G" evidence="4">
    <location>
        <begin position="1"/>
        <end position="144"/>
    </location>
</feature>
<keyword evidence="3" id="KW-0342">GTP-binding</keyword>
<evidence type="ECO:0000313" key="6">
    <source>
        <dbReference type="Proteomes" id="UP001479290"/>
    </source>
</evidence>
<organism evidence="5 6">
    <name type="scientific">Culter alburnus</name>
    <name type="common">Topmouth culter</name>
    <dbReference type="NCBI Taxonomy" id="194366"/>
    <lineage>
        <taxon>Eukaryota</taxon>
        <taxon>Metazoa</taxon>
        <taxon>Chordata</taxon>
        <taxon>Craniata</taxon>
        <taxon>Vertebrata</taxon>
        <taxon>Euteleostomi</taxon>
        <taxon>Actinopterygii</taxon>
        <taxon>Neopterygii</taxon>
        <taxon>Teleostei</taxon>
        <taxon>Ostariophysi</taxon>
        <taxon>Cypriniformes</taxon>
        <taxon>Xenocyprididae</taxon>
        <taxon>Xenocypridinae</taxon>
        <taxon>Culter</taxon>
    </lineage>
</organism>
<protein>
    <recommendedName>
        <fullName evidence="4">AIG1-type G domain-containing protein</fullName>
    </recommendedName>
</protein>
<dbReference type="GO" id="GO:0005525">
    <property type="term" value="F:GTP binding"/>
    <property type="evidence" value="ECO:0007669"/>
    <property type="project" value="UniProtKB-KW"/>
</dbReference>
<dbReference type="PANTHER" id="PTHR10903">
    <property type="entry name" value="GTPASE, IMAP FAMILY MEMBER-RELATED"/>
    <property type="match status" value="1"/>
</dbReference>
<accession>A0AAW2ASR5</accession>
<keyword evidence="6" id="KW-1185">Reference proteome</keyword>
<dbReference type="PANTHER" id="PTHR10903:SF188">
    <property type="entry name" value="GTPASE IMAP FAMILY MEMBER 2-LIKE-RELATED"/>
    <property type="match status" value="1"/>
</dbReference>